<feature type="non-terminal residue" evidence="2">
    <location>
        <position position="120"/>
    </location>
</feature>
<keyword evidence="2" id="KW-0378">Hydrolase</keyword>
<keyword evidence="2" id="KW-0347">Helicase</keyword>
<dbReference type="Proteomes" id="UP000470520">
    <property type="component" value="Unassembled WGS sequence"/>
</dbReference>
<dbReference type="EMBL" id="JAAGMR010000142">
    <property type="protein sequence ID" value="NEB92372.1"/>
    <property type="molecule type" value="Genomic_DNA"/>
</dbReference>
<protein>
    <submittedName>
        <fullName evidence="2">ATP-dependent helicase</fullName>
    </submittedName>
</protein>
<dbReference type="GO" id="GO:0004386">
    <property type="term" value="F:helicase activity"/>
    <property type="evidence" value="ECO:0007669"/>
    <property type="project" value="UniProtKB-KW"/>
</dbReference>
<comment type="caution">
    <text evidence="2">The sequence shown here is derived from an EMBL/GenBank/DDBJ whole genome shotgun (WGS) entry which is preliminary data.</text>
</comment>
<gene>
    <name evidence="2" type="ORF">G3I21_11685</name>
</gene>
<evidence type="ECO:0000313" key="2">
    <source>
        <dbReference type="EMBL" id="NEB92372.1"/>
    </source>
</evidence>
<reference evidence="2 3" key="1">
    <citation type="submission" date="2020-01" db="EMBL/GenBank/DDBJ databases">
        <title>Insect and environment-associated Actinomycetes.</title>
        <authorList>
            <person name="Currrie C."/>
            <person name="Chevrette M."/>
            <person name="Carlson C."/>
            <person name="Stubbendieck R."/>
            <person name="Wendt-Pienkowski E."/>
        </authorList>
    </citation>
    <scope>NUCLEOTIDE SEQUENCE [LARGE SCALE GENOMIC DNA]</scope>
    <source>
        <strain evidence="2 3">SID7754</strain>
    </source>
</reference>
<feature type="region of interest" description="Disordered" evidence="1">
    <location>
        <begin position="17"/>
        <end position="38"/>
    </location>
</feature>
<organism evidence="2 3">
    <name type="scientific">Streptomyces bauhiniae</name>
    <dbReference type="NCBI Taxonomy" id="2340725"/>
    <lineage>
        <taxon>Bacteria</taxon>
        <taxon>Bacillati</taxon>
        <taxon>Actinomycetota</taxon>
        <taxon>Actinomycetes</taxon>
        <taxon>Kitasatosporales</taxon>
        <taxon>Streptomycetaceae</taxon>
        <taxon>Streptomyces</taxon>
    </lineage>
</organism>
<dbReference type="AlphaFoldDB" id="A0A7K3QR68"/>
<name>A0A7K3QR68_9ACTN</name>
<accession>A0A7K3QR68</accession>
<sequence length="120" mass="12257">EPEALVRAFLDAVADTLPRTPAAPHTSGRPFAAREPQSLSGAQDWAAEVAAGMDAGVRVSLRLDLSGYSVFDTGDDQRARAAGAAVVQVHSLADPTLVADAAAVWAGDADALGPRAHVDA</sequence>
<proteinExistence type="predicted"/>
<evidence type="ECO:0000256" key="1">
    <source>
        <dbReference type="SAM" id="MobiDB-lite"/>
    </source>
</evidence>
<evidence type="ECO:0000313" key="3">
    <source>
        <dbReference type="Proteomes" id="UP000470520"/>
    </source>
</evidence>
<feature type="non-terminal residue" evidence="2">
    <location>
        <position position="1"/>
    </location>
</feature>
<keyword evidence="2" id="KW-0067">ATP-binding</keyword>
<keyword evidence="2" id="KW-0547">Nucleotide-binding</keyword>